<dbReference type="Pfam" id="PF00483">
    <property type="entry name" value="NTP_transferase"/>
    <property type="match status" value="1"/>
</dbReference>
<feature type="domain" description="Nucleotidyl transferase" evidence="9">
    <location>
        <begin position="7"/>
        <end position="289"/>
    </location>
</feature>
<dbReference type="EMBL" id="LPUX01000064">
    <property type="protein sequence ID" value="OAP36388.1"/>
    <property type="molecule type" value="Genomic_DNA"/>
</dbReference>
<dbReference type="RefSeq" id="WP_064243615.1">
    <property type="nucleotide sequence ID" value="NZ_LPUX01000064.1"/>
</dbReference>
<dbReference type="InterPro" id="IPR006375">
    <property type="entry name" value="Man1P_GuaTrfase/Man6P_Isoase"/>
</dbReference>
<keyword evidence="4" id="KW-0548">Nucleotidyltransferase</keyword>
<dbReference type="Proteomes" id="UP000094025">
    <property type="component" value="Unassembled WGS sequence"/>
</dbReference>
<evidence type="ECO:0000256" key="8">
    <source>
        <dbReference type="RuleBase" id="RU004190"/>
    </source>
</evidence>
<dbReference type="Pfam" id="PF01050">
    <property type="entry name" value="MannoseP_isomer"/>
    <property type="match status" value="1"/>
</dbReference>
<evidence type="ECO:0000259" key="10">
    <source>
        <dbReference type="Pfam" id="PF01050"/>
    </source>
</evidence>
<dbReference type="FunFam" id="2.60.120.10:FF:000032">
    <property type="entry name" value="Mannose-1-phosphate guanylyltransferase/mannose-6-phosphate isomerase"/>
    <property type="match status" value="1"/>
</dbReference>
<evidence type="ECO:0000256" key="6">
    <source>
        <dbReference type="ARBA" id="ARBA00023134"/>
    </source>
</evidence>
<dbReference type="InterPro" id="IPR049577">
    <property type="entry name" value="GMPP_N"/>
</dbReference>
<proteinExistence type="inferred from homology"/>
<name>A0A178XMB5_9HYPH</name>
<dbReference type="InterPro" id="IPR011051">
    <property type="entry name" value="RmlC_Cupin_sf"/>
</dbReference>
<dbReference type="STRING" id="1472378.AU381_17910"/>
<dbReference type="FunFam" id="3.90.550.10:FF:000046">
    <property type="entry name" value="Mannose-1-phosphate guanylyltransferase (GDP)"/>
    <property type="match status" value="1"/>
</dbReference>
<dbReference type="GO" id="GO:0009298">
    <property type="term" value="P:GDP-mannose biosynthetic process"/>
    <property type="evidence" value="ECO:0007669"/>
    <property type="project" value="TreeGrafter"/>
</dbReference>
<protein>
    <recommendedName>
        <fullName evidence="2">mannose-1-phosphate guanylyltransferase</fullName>
        <ecNumber evidence="2">2.7.7.13</ecNumber>
    </recommendedName>
</protein>
<feature type="domain" description="Mannose-6-phosphate isomerase type II C-terminal" evidence="10">
    <location>
        <begin position="358"/>
        <end position="470"/>
    </location>
</feature>
<evidence type="ECO:0000256" key="1">
    <source>
        <dbReference type="ARBA" id="ARBA00006115"/>
    </source>
</evidence>
<dbReference type="EC" id="2.7.7.13" evidence="2"/>
<evidence type="ECO:0000259" key="9">
    <source>
        <dbReference type="Pfam" id="PF00483"/>
    </source>
</evidence>
<evidence type="ECO:0000256" key="2">
    <source>
        <dbReference type="ARBA" id="ARBA00012387"/>
    </source>
</evidence>
<dbReference type="PANTHER" id="PTHR46390">
    <property type="entry name" value="MANNOSE-1-PHOSPHATE GUANYLYLTRANSFERASE"/>
    <property type="match status" value="1"/>
</dbReference>
<dbReference type="Gene3D" id="3.90.550.10">
    <property type="entry name" value="Spore Coat Polysaccharide Biosynthesis Protein SpsA, Chain A"/>
    <property type="match status" value="1"/>
</dbReference>
<dbReference type="OrthoDB" id="9806359at2"/>
<keyword evidence="5" id="KW-0547">Nucleotide-binding</keyword>
<dbReference type="PANTHER" id="PTHR46390:SF1">
    <property type="entry name" value="MANNOSE-1-PHOSPHATE GUANYLYLTRANSFERASE"/>
    <property type="match status" value="1"/>
</dbReference>
<dbReference type="InterPro" id="IPR001538">
    <property type="entry name" value="Man6P_isomerase-2_C"/>
</dbReference>
<dbReference type="InterPro" id="IPR014710">
    <property type="entry name" value="RmlC-like_jellyroll"/>
</dbReference>
<evidence type="ECO:0000313" key="11">
    <source>
        <dbReference type="EMBL" id="OAP36388.1"/>
    </source>
</evidence>
<evidence type="ECO:0000256" key="7">
    <source>
        <dbReference type="ARBA" id="ARBA00047343"/>
    </source>
</evidence>
<evidence type="ECO:0000256" key="5">
    <source>
        <dbReference type="ARBA" id="ARBA00022741"/>
    </source>
</evidence>
<organism evidence="11 12">
    <name type="scientific">Sinorhizobium glycinis</name>
    <dbReference type="NCBI Taxonomy" id="1472378"/>
    <lineage>
        <taxon>Bacteria</taxon>
        <taxon>Pseudomonadati</taxon>
        <taxon>Pseudomonadota</taxon>
        <taxon>Alphaproteobacteria</taxon>
        <taxon>Hyphomicrobiales</taxon>
        <taxon>Rhizobiaceae</taxon>
        <taxon>Sinorhizobium/Ensifer group</taxon>
        <taxon>Sinorhizobium</taxon>
    </lineage>
</organism>
<dbReference type="NCBIfam" id="TIGR01479">
    <property type="entry name" value="GMP_PMI"/>
    <property type="match status" value="1"/>
</dbReference>
<dbReference type="CDD" id="cd02509">
    <property type="entry name" value="GDP-M1P_Guanylyltransferase"/>
    <property type="match status" value="1"/>
</dbReference>
<gene>
    <name evidence="11" type="primary">cpsB</name>
    <name evidence="11" type="ORF">AU381_17910</name>
</gene>
<dbReference type="CDD" id="cd02213">
    <property type="entry name" value="cupin_PMI_typeII_C"/>
    <property type="match status" value="1"/>
</dbReference>
<keyword evidence="12" id="KW-1185">Reference proteome</keyword>
<evidence type="ECO:0000256" key="4">
    <source>
        <dbReference type="ARBA" id="ARBA00022695"/>
    </source>
</evidence>
<dbReference type="InterPro" id="IPR051161">
    <property type="entry name" value="Mannose-6P_isomerase_type2"/>
</dbReference>
<comment type="catalytic activity">
    <reaction evidence="7">
        <text>alpha-D-mannose 1-phosphate + GTP + H(+) = GDP-alpha-D-mannose + diphosphate</text>
        <dbReference type="Rhea" id="RHEA:15229"/>
        <dbReference type="ChEBI" id="CHEBI:15378"/>
        <dbReference type="ChEBI" id="CHEBI:33019"/>
        <dbReference type="ChEBI" id="CHEBI:37565"/>
        <dbReference type="ChEBI" id="CHEBI:57527"/>
        <dbReference type="ChEBI" id="CHEBI:58409"/>
        <dbReference type="EC" id="2.7.7.13"/>
    </reaction>
</comment>
<comment type="similarity">
    <text evidence="1 8">Belongs to the mannose-6-phosphate isomerase type 2 family.</text>
</comment>
<accession>A0A178XMB5</accession>
<dbReference type="GO" id="GO:0005525">
    <property type="term" value="F:GTP binding"/>
    <property type="evidence" value="ECO:0007669"/>
    <property type="project" value="UniProtKB-KW"/>
</dbReference>
<dbReference type="SUPFAM" id="SSF51182">
    <property type="entry name" value="RmlC-like cupins"/>
    <property type="match status" value="1"/>
</dbReference>
<dbReference type="InterPro" id="IPR005835">
    <property type="entry name" value="NTP_transferase_dom"/>
</dbReference>
<keyword evidence="6" id="KW-0342">GTP-binding</keyword>
<dbReference type="InterPro" id="IPR029044">
    <property type="entry name" value="Nucleotide-diphossugar_trans"/>
</dbReference>
<dbReference type="GO" id="GO:0004475">
    <property type="term" value="F:mannose-1-phosphate guanylyltransferase (GTP) activity"/>
    <property type="evidence" value="ECO:0007669"/>
    <property type="project" value="UniProtKB-EC"/>
</dbReference>
<dbReference type="Gene3D" id="2.60.120.10">
    <property type="entry name" value="Jelly Rolls"/>
    <property type="match status" value="1"/>
</dbReference>
<comment type="caution">
    <text evidence="11">The sequence shown here is derived from an EMBL/GenBank/DDBJ whole genome shotgun (WGS) entry which is preliminary data.</text>
</comment>
<evidence type="ECO:0000256" key="3">
    <source>
        <dbReference type="ARBA" id="ARBA00022679"/>
    </source>
</evidence>
<dbReference type="GO" id="GO:0000271">
    <property type="term" value="P:polysaccharide biosynthetic process"/>
    <property type="evidence" value="ECO:0007669"/>
    <property type="project" value="InterPro"/>
</dbReference>
<dbReference type="AlphaFoldDB" id="A0A178XMB5"/>
<dbReference type="SUPFAM" id="SSF53448">
    <property type="entry name" value="Nucleotide-diphospho-sugar transferases"/>
    <property type="match status" value="1"/>
</dbReference>
<sequence>MTRKIVPVIMAGGRGTRLWPLSRAAAPKQFIRFIGDRTLFQNTLARVSDSATYEPAIVVTNEEFRFLVAEQAREVESDLSSIVLEPVARNTAAAIAAAALVAATLFGESAIIQVLASDHEIAVDERYLRANLTALAAADEGKLVTFGITPTEPATGYGYIEVGEILPSGAHAVKRFIEKPVSGVAVEMLATGGYCWNSGMFMFAVPVLLEELQAYAVEVLEAAKLAVAGALKDLDFLRLDRGAFEKSPNISIDYAIMEKTAKAAVVPSTFRWSDLGSWDSVWKIGTQDEDDNVASANTTLVGTRSSLIMSHGPHLVVSGLENVVAIASEDAVYVGRMDDSQDVGKLVKHLEARAATSKLTEIHPTCYRPWGGYTSILAGDRFQVKRIFVLPGRKLSLQKHHHRSEHWIVVKGTAEITVGETVEILRENESAYIPLGEVHRLANPGKIMLELIEVQTGSYLGEDDIIRISDEFGRN</sequence>
<keyword evidence="3 11" id="KW-0808">Transferase</keyword>
<reference evidence="11 12" key="1">
    <citation type="journal article" date="2016" name="Int. J. Syst. Evol. Microbiol.">
        <title>Ensifer glycinis sp. nov., an novel rhizobial species associated with Glycine spp.</title>
        <authorList>
            <person name="Yan H."/>
            <person name="Yan J."/>
            <person name="Sui X.H."/>
            <person name="Wang E.T."/>
            <person name="Chen W.X."/>
            <person name="Zhang X.X."/>
            <person name="Chen W.F."/>
        </authorList>
    </citation>
    <scope>NUCLEOTIDE SEQUENCE [LARGE SCALE GENOMIC DNA]</scope>
    <source>
        <strain evidence="11 12">CCBAU 23380</strain>
    </source>
</reference>
<evidence type="ECO:0000313" key="12">
    <source>
        <dbReference type="Proteomes" id="UP000094025"/>
    </source>
</evidence>